<dbReference type="AlphaFoldDB" id="A0A0F9XTK9"/>
<evidence type="ECO:0000256" key="1">
    <source>
        <dbReference type="SAM" id="MobiDB-lite"/>
    </source>
</evidence>
<dbReference type="SUPFAM" id="SSF53032">
    <property type="entry name" value="tRNA-intron endonuclease catalytic domain-like"/>
    <property type="match status" value="1"/>
</dbReference>
<evidence type="ECO:0000313" key="2">
    <source>
        <dbReference type="EMBL" id="KKN95618.1"/>
    </source>
</evidence>
<dbReference type="InterPro" id="IPR036167">
    <property type="entry name" value="tRNA_intron_Endo_cat-like_sf"/>
</dbReference>
<accession>A0A0F9XTK9</accession>
<gene>
    <name evidence="2" type="ORF">LCGC14_0174870</name>
</gene>
<dbReference type="EMBL" id="LAZR01000069">
    <property type="protein sequence ID" value="KKN95618.1"/>
    <property type="molecule type" value="Genomic_DNA"/>
</dbReference>
<name>A0A0F9XTK9_9ZZZZ</name>
<sequence length="314" mass="36378">MSEKPKRKHYAKIKKRMSARGTTEAMNKHSGRSFESSAIKQAKTTQNTRIWNSRKPELIYGPYLDNNYIPPVMREELKLLGVHYRVGRDTPYTPVIAMDPYKVSIQELHDHGIVIEMNRQDRHKWRMSGYDLLHILENKLIQDSPINDRSYDAFRNYMESQDPDFTEKYFVYKELKESGAIVMDATMHGYDFIVYEEPSEDFIKELQKIPIARIGAKKNLPDRRKSSFASINGVGLVTVMTADNEYTVKEVIKAQHIAQKNKIKYLMTNADGYHDEDGHLVVPIENSTKVYDTRHMRKNLTTARGNETIIGTGE</sequence>
<proteinExistence type="predicted"/>
<feature type="region of interest" description="Disordered" evidence="1">
    <location>
        <begin position="1"/>
        <end position="47"/>
    </location>
</feature>
<feature type="compositionally biased region" description="Polar residues" evidence="1">
    <location>
        <begin position="33"/>
        <end position="47"/>
    </location>
</feature>
<dbReference type="GO" id="GO:0006388">
    <property type="term" value="P:tRNA splicing, via endonucleolytic cleavage and ligation"/>
    <property type="evidence" value="ECO:0007669"/>
    <property type="project" value="InterPro"/>
</dbReference>
<feature type="compositionally biased region" description="Basic residues" evidence="1">
    <location>
        <begin position="1"/>
        <end position="18"/>
    </location>
</feature>
<comment type="caution">
    <text evidence="2">The sequence shown here is derived from an EMBL/GenBank/DDBJ whole genome shotgun (WGS) entry which is preliminary data.</text>
</comment>
<dbReference type="Gene3D" id="3.40.1350.150">
    <property type="match status" value="1"/>
</dbReference>
<organism evidence="2">
    <name type="scientific">marine sediment metagenome</name>
    <dbReference type="NCBI Taxonomy" id="412755"/>
    <lineage>
        <taxon>unclassified sequences</taxon>
        <taxon>metagenomes</taxon>
        <taxon>ecological metagenomes</taxon>
    </lineage>
</organism>
<protein>
    <submittedName>
        <fullName evidence="2">Uncharacterized protein</fullName>
    </submittedName>
</protein>
<reference evidence="2" key="1">
    <citation type="journal article" date="2015" name="Nature">
        <title>Complex archaea that bridge the gap between prokaryotes and eukaryotes.</title>
        <authorList>
            <person name="Spang A."/>
            <person name="Saw J.H."/>
            <person name="Jorgensen S.L."/>
            <person name="Zaremba-Niedzwiedzka K."/>
            <person name="Martijn J."/>
            <person name="Lind A.E."/>
            <person name="van Eijk R."/>
            <person name="Schleper C."/>
            <person name="Guy L."/>
            <person name="Ettema T.J."/>
        </authorList>
    </citation>
    <scope>NUCLEOTIDE SEQUENCE</scope>
</reference>